<dbReference type="InterPro" id="IPR022676">
    <property type="entry name" value="NMT_N"/>
</dbReference>
<protein>
    <recommendedName>
        <fullName evidence="2 5">Glycylpeptide N-tetradecanoyltransferase</fullName>
        <ecNumber evidence="2 5">2.3.1.97</ecNumber>
    </recommendedName>
</protein>
<dbReference type="PANTHER" id="PTHR11377:SF5">
    <property type="entry name" value="GLYCYLPEPTIDE N-TETRADECANOYLTRANSFERASE"/>
    <property type="match status" value="1"/>
</dbReference>
<evidence type="ECO:0000256" key="7">
    <source>
        <dbReference type="SAM" id="MobiDB-lite"/>
    </source>
</evidence>
<dbReference type="InterPro" id="IPR016181">
    <property type="entry name" value="Acyl_CoA_acyltransferase"/>
</dbReference>
<evidence type="ECO:0000256" key="5">
    <source>
        <dbReference type="RuleBase" id="RU000586"/>
    </source>
</evidence>
<dbReference type="InterPro" id="IPR022677">
    <property type="entry name" value="NMT_C"/>
</dbReference>
<dbReference type="Pfam" id="PF02799">
    <property type="entry name" value="NMT_C"/>
    <property type="match status" value="1"/>
</dbReference>
<dbReference type="InterPro" id="IPR022678">
    <property type="entry name" value="NMT_CS"/>
</dbReference>
<organism evidence="10 11">
    <name type="scientific">Ditylenchus dipsaci</name>
    <dbReference type="NCBI Taxonomy" id="166011"/>
    <lineage>
        <taxon>Eukaryota</taxon>
        <taxon>Metazoa</taxon>
        <taxon>Ecdysozoa</taxon>
        <taxon>Nematoda</taxon>
        <taxon>Chromadorea</taxon>
        <taxon>Rhabditida</taxon>
        <taxon>Tylenchina</taxon>
        <taxon>Tylenchomorpha</taxon>
        <taxon>Sphaerularioidea</taxon>
        <taxon>Anguinidae</taxon>
        <taxon>Anguininae</taxon>
        <taxon>Ditylenchus</taxon>
    </lineage>
</organism>
<dbReference type="GO" id="GO:0004379">
    <property type="term" value="F:glycylpeptide N-tetradecanoyltransferase activity"/>
    <property type="evidence" value="ECO:0007669"/>
    <property type="project" value="UniProtKB-EC"/>
</dbReference>
<comment type="catalytic activity">
    <reaction evidence="5">
        <text>N-terminal glycyl-[protein] + tetradecanoyl-CoA = N-tetradecanoylglycyl-[protein] + CoA + H(+)</text>
        <dbReference type="Rhea" id="RHEA:15521"/>
        <dbReference type="Rhea" id="RHEA-COMP:12666"/>
        <dbReference type="Rhea" id="RHEA-COMP:12667"/>
        <dbReference type="ChEBI" id="CHEBI:15378"/>
        <dbReference type="ChEBI" id="CHEBI:57287"/>
        <dbReference type="ChEBI" id="CHEBI:57385"/>
        <dbReference type="ChEBI" id="CHEBI:64723"/>
        <dbReference type="ChEBI" id="CHEBI:133050"/>
        <dbReference type="EC" id="2.3.1.97"/>
    </reaction>
</comment>
<dbReference type="WBParaSite" id="jg12017">
    <property type="protein sequence ID" value="jg12017"/>
    <property type="gene ID" value="jg12017"/>
</dbReference>
<feature type="domain" description="Glycylpeptide N-tetradecanoyltransferase N-terminal" evidence="8">
    <location>
        <begin position="99"/>
        <end position="258"/>
    </location>
</feature>
<keyword evidence="4 5" id="KW-0012">Acyltransferase</keyword>
<dbReference type="InterPro" id="IPR000903">
    <property type="entry name" value="NMT"/>
</dbReference>
<evidence type="ECO:0000256" key="3">
    <source>
        <dbReference type="ARBA" id="ARBA00022679"/>
    </source>
</evidence>
<proteinExistence type="inferred from homology"/>
<dbReference type="Pfam" id="PF01233">
    <property type="entry name" value="NMT"/>
    <property type="match status" value="1"/>
</dbReference>
<dbReference type="Gene3D" id="3.40.630.170">
    <property type="match status" value="1"/>
</dbReference>
<comment type="function">
    <text evidence="5">Adds a myristoyl group to the N-terminal glycine residue of certain cellular proteins.</text>
</comment>
<dbReference type="PIRSF" id="PIRSF015892">
    <property type="entry name" value="N-myristl_transf"/>
    <property type="match status" value="1"/>
</dbReference>
<dbReference type="PROSITE" id="PS00976">
    <property type="entry name" value="NMT_2"/>
    <property type="match status" value="1"/>
</dbReference>
<keyword evidence="3 5" id="KW-0808">Transferase</keyword>
<evidence type="ECO:0000256" key="6">
    <source>
        <dbReference type="RuleBase" id="RU004178"/>
    </source>
</evidence>
<evidence type="ECO:0000313" key="10">
    <source>
        <dbReference type="Proteomes" id="UP000887574"/>
    </source>
</evidence>
<dbReference type="GO" id="GO:0005737">
    <property type="term" value="C:cytoplasm"/>
    <property type="evidence" value="ECO:0007669"/>
    <property type="project" value="TreeGrafter"/>
</dbReference>
<dbReference type="FunFam" id="3.40.630.30:FF:000042">
    <property type="entry name" value="Glycylpeptide N-tetradecanoyltransferase"/>
    <property type="match status" value="1"/>
</dbReference>
<dbReference type="AlphaFoldDB" id="A0A915CTN1"/>
<dbReference type="PANTHER" id="PTHR11377">
    <property type="entry name" value="N-MYRISTOYL TRANSFERASE"/>
    <property type="match status" value="1"/>
</dbReference>
<dbReference type="Proteomes" id="UP000887574">
    <property type="component" value="Unplaced"/>
</dbReference>
<comment type="similarity">
    <text evidence="1 6">Belongs to the NMT family.</text>
</comment>
<evidence type="ECO:0000256" key="1">
    <source>
        <dbReference type="ARBA" id="ARBA00009469"/>
    </source>
</evidence>
<evidence type="ECO:0000259" key="8">
    <source>
        <dbReference type="Pfam" id="PF01233"/>
    </source>
</evidence>
<reference evidence="11" key="1">
    <citation type="submission" date="2022-11" db="UniProtKB">
        <authorList>
            <consortium name="WormBaseParasite"/>
        </authorList>
    </citation>
    <scope>IDENTIFICATION</scope>
</reference>
<accession>A0A915CTN1</accession>
<keyword evidence="10" id="KW-1185">Reference proteome</keyword>
<dbReference type="EC" id="2.3.1.97" evidence="2 5"/>
<evidence type="ECO:0000256" key="2">
    <source>
        <dbReference type="ARBA" id="ARBA00012923"/>
    </source>
</evidence>
<sequence>MMTKENDEKKPADVSENTVATKKDKKKKQAEKPSKEDSSDVALNSVSNQDMVDLAKKIQLLQASTSAAKDITEAKQHNYQFWTTQPVPKLEEKITQNGPIEPAKDVAQIRSTPYSLPAEFVWSDIDIMSDDHLGELYTLLTENYVEDDENMFRFDYSPEFLRWALMAPGWFGDWHCGVRAVNSSKLLAFISAVPATIRIYKEALKMVEINFLCVHKKLRSKRVAPVLIREITRRVNLKGIFQATFTAGIIIPKPVGACRYWHRSLNPKKLIETNFSHVGKNMTLQRTLKFYKLPEEPRVNGLKKMESRHVSSAFSLLNNYLKKYDMAPVFAEDEFKHFFVPRDNVVYSFVIENPDGEVTDLISFYCLPSTVMNHAKHSHIKAAYSFYNVATTLPLSELMNNALIMAKKENFDVFNALDLMENLTFLEELKFGIGDGNLQYYLFNWKCPDLKPDRIGLVLQ</sequence>
<feature type="domain" description="Glycylpeptide N-tetradecanoyltransferase C-terminal" evidence="9">
    <location>
        <begin position="272"/>
        <end position="450"/>
    </location>
</feature>
<dbReference type="SUPFAM" id="SSF55729">
    <property type="entry name" value="Acyl-CoA N-acyltransferases (Nat)"/>
    <property type="match status" value="2"/>
</dbReference>
<dbReference type="PROSITE" id="PS00975">
    <property type="entry name" value="NMT_1"/>
    <property type="match status" value="1"/>
</dbReference>
<evidence type="ECO:0000259" key="9">
    <source>
        <dbReference type="Pfam" id="PF02799"/>
    </source>
</evidence>
<feature type="compositionally biased region" description="Basic and acidic residues" evidence="7">
    <location>
        <begin position="1"/>
        <end position="13"/>
    </location>
</feature>
<evidence type="ECO:0000256" key="4">
    <source>
        <dbReference type="ARBA" id="ARBA00023315"/>
    </source>
</evidence>
<feature type="region of interest" description="Disordered" evidence="7">
    <location>
        <begin position="1"/>
        <end position="44"/>
    </location>
</feature>
<evidence type="ECO:0000313" key="11">
    <source>
        <dbReference type="WBParaSite" id="jg12017"/>
    </source>
</evidence>
<dbReference type="FunFam" id="3.40.630.170:FF:000001">
    <property type="entry name" value="Glycylpeptide N-tetradecanoyltransferase"/>
    <property type="match status" value="1"/>
</dbReference>
<name>A0A915CTN1_9BILA</name>